<reference evidence="5" key="1">
    <citation type="journal article" date="2019" name="Int. J. Syst. Evol. Microbiol.">
        <title>The Global Catalogue of Microorganisms (GCM) 10K type strain sequencing project: providing services to taxonomists for standard genome sequencing and annotation.</title>
        <authorList>
            <consortium name="The Broad Institute Genomics Platform"/>
            <consortium name="The Broad Institute Genome Sequencing Center for Infectious Disease"/>
            <person name="Wu L."/>
            <person name="Ma J."/>
        </authorList>
    </citation>
    <scope>NUCLEOTIDE SEQUENCE [LARGE SCALE GENOMIC DNA]</scope>
    <source>
        <strain evidence="5">CGMCC 1.12942</strain>
    </source>
</reference>
<dbReference type="PANTHER" id="PTHR31157:SF1">
    <property type="entry name" value="SCP DOMAIN-CONTAINING PROTEIN"/>
    <property type="match status" value="1"/>
</dbReference>
<dbReference type="InterPro" id="IPR014258">
    <property type="entry name" value="CAP_domain_YkwD-like"/>
</dbReference>
<keyword evidence="2" id="KW-0732">Signal</keyword>
<organism evidence="4 5">
    <name type="scientific">Laceyella putida</name>
    <dbReference type="NCBI Taxonomy" id="110101"/>
    <lineage>
        <taxon>Bacteria</taxon>
        <taxon>Bacillati</taxon>
        <taxon>Bacillota</taxon>
        <taxon>Bacilli</taxon>
        <taxon>Bacillales</taxon>
        <taxon>Thermoactinomycetaceae</taxon>
        <taxon>Laceyella</taxon>
    </lineage>
</organism>
<evidence type="ECO:0000256" key="1">
    <source>
        <dbReference type="SAM" id="MobiDB-lite"/>
    </source>
</evidence>
<keyword evidence="5" id="KW-1185">Reference proteome</keyword>
<evidence type="ECO:0000259" key="3">
    <source>
        <dbReference type="Pfam" id="PF00188"/>
    </source>
</evidence>
<name>A0ABW2RHT4_9BACL</name>
<sequence>MKKYRFIAALAITGALIATNPVSTFAADQQGSGTVEKLSPSHCTTIDIRTFRDLDIEALLKQYGFQLNSQSKPAAITAQPQKQPTASKTTKPTSNQAKPSPSRQTSYSLNQFEQQVVDLTNKERAKYGLPALKIDAKLSEMARAKSQDMHDQGYFDHNSPTYGSPFDMMKKYGIQYRTAGENIAMGHRTPQEVVTGWMNSEGHRKNILNKNFTHIGVGYVKDGNYWTQEFIGK</sequence>
<comment type="caution">
    <text evidence="4">The sequence shown here is derived from an EMBL/GenBank/DDBJ whole genome shotgun (WGS) entry which is preliminary data.</text>
</comment>
<dbReference type="InterPro" id="IPR014044">
    <property type="entry name" value="CAP_dom"/>
</dbReference>
<dbReference type="InterPro" id="IPR035940">
    <property type="entry name" value="CAP_sf"/>
</dbReference>
<evidence type="ECO:0000256" key="2">
    <source>
        <dbReference type="SAM" id="SignalP"/>
    </source>
</evidence>
<evidence type="ECO:0000313" key="5">
    <source>
        <dbReference type="Proteomes" id="UP001596500"/>
    </source>
</evidence>
<dbReference type="RefSeq" id="WP_379863712.1">
    <property type="nucleotide sequence ID" value="NZ_JBHTBW010000012.1"/>
</dbReference>
<dbReference type="PANTHER" id="PTHR31157">
    <property type="entry name" value="SCP DOMAIN-CONTAINING PROTEIN"/>
    <property type="match status" value="1"/>
</dbReference>
<dbReference type="Pfam" id="PF00188">
    <property type="entry name" value="CAP"/>
    <property type="match status" value="1"/>
</dbReference>
<evidence type="ECO:0000313" key="4">
    <source>
        <dbReference type="EMBL" id="MFC7440447.1"/>
    </source>
</evidence>
<feature type="chain" id="PRO_5047304797" evidence="2">
    <location>
        <begin position="27"/>
        <end position="233"/>
    </location>
</feature>
<dbReference type="EMBL" id="JBHTBW010000012">
    <property type="protein sequence ID" value="MFC7440447.1"/>
    <property type="molecule type" value="Genomic_DNA"/>
</dbReference>
<protein>
    <submittedName>
        <fullName evidence="4">CAP domain-containing protein</fullName>
    </submittedName>
</protein>
<dbReference type="CDD" id="cd05379">
    <property type="entry name" value="CAP_bacterial"/>
    <property type="match status" value="1"/>
</dbReference>
<feature type="signal peptide" evidence="2">
    <location>
        <begin position="1"/>
        <end position="26"/>
    </location>
</feature>
<dbReference type="Gene3D" id="3.40.33.10">
    <property type="entry name" value="CAP"/>
    <property type="match status" value="1"/>
</dbReference>
<feature type="domain" description="SCP" evidence="3">
    <location>
        <begin position="117"/>
        <end position="230"/>
    </location>
</feature>
<accession>A0ABW2RHT4</accession>
<feature type="region of interest" description="Disordered" evidence="1">
    <location>
        <begin position="72"/>
        <end position="109"/>
    </location>
</feature>
<proteinExistence type="predicted"/>
<gene>
    <name evidence="4" type="ORF">ACFQNG_04685</name>
</gene>
<dbReference type="Proteomes" id="UP001596500">
    <property type="component" value="Unassembled WGS sequence"/>
</dbReference>
<dbReference type="SUPFAM" id="SSF55797">
    <property type="entry name" value="PR-1-like"/>
    <property type="match status" value="1"/>
</dbReference>
<dbReference type="NCBIfam" id="TIGR02909">
    <property type="entry name" value="spore_YkwD"/>
    <property type="match status" value="1"/>
</dbReference>